<accession>A0A8R1XPR4</accession>
<dbReference type="AlphaFoldDB" id="A0A8R1XPR4"/>
<dbReference type="Gene3D" id="3.80.10.10">
    <property type="entry name" value="Ribonuclease Inhibitor"/>
    <property type="match status" value="1"/>
</dbReference>
<evidence type="ECO:0000313" key="2">
    <source>
        <dbReference type="EnsemblMetazoa" id="OVOC1290.1"/>
    </source>
</evidence>
<dbReference type="InterPro" id="IPR032675">
    <property type="entry name" value="LRR_dom_sf"/>
</dbReference>
<dbReference type="OMA" id="YEMTDWE"/>
<feature type="compositionally biased region" description="Polar residues" evidence="1">
    <location>
        <begin position="354"/>
        <end position="364"/>
    </location>
</feature>
<name>A0A8R1XPR4_ONCVO</name>
<proteinExistence type="predicted"/>
<reference evidence="3" key="1">
    <citation type="submission" date="2013-10" db="EMBL/GenBank/DDBJ databases">
        <title>Genome sequencing of Onchocerca volvulus.</title>
        <authorList>
            <person name="Cotton J."/>
            <person name="Tsai J."/>
            <person name="Stanley E."/>
            <person name="Tracey A."/>
            <person name="Holroyd N."/>
            <person name="Lustigman S."/>
            <person name="Berriman M."/>
        </authorList>
    </citation>
    <scope>NUCLEOTIDE SEQUENCE</scope>
</reference>
<dbReference type="SUPFAM" id="SSF52047">
    <property type="entry name" value="RNI-like"/>
    <property type="match status" value="1"/>
</dbReference>
<reference evidence="2" key="2">
    <citation type="submission" date="2022-06" db="UniProtKB">
        <authorList>
            <consortium name="EnsemblMetazoa"/>
        </authorList>
    </citation>
    <scope>IDENTIFICATION</scope>
</reference>
<feature type="region of interest" description="Disordered" evidence="1">
    <location>
        <begin position="342"/>
        <end position="379"/>
    </location>
</feature>
<evidence type="ECO:0008006" key="4">
    <source>
        <dbReference type="Google" id="ProtNLM"/>
    </source>
</evidence>
<protein>
    <recommendedName>
        <fullName evidence="4">F-box domain-containing protein</fullName>
    </recommendedName>
</protein>
<evidence type="ECO:0000313" key="3">
    <source>
        <dbReference type="Proteomes" id="UP000024404"/>
    </source>
</evidence>
<keyword evidence="3" id="KW-1185">Reference proteome</keyword>
<feature type="compositionally biased region" description="Low complexity" evidence="1">
    <location>
        <begin position="365"/>
        <end position="375"/>
    </location>
</feature>
<dbReference type="Proteomes" id="UP000024404">
    <property type="component" value="Unassembled WGS sequence"/>
</dbReference>
<organism evidence="2 3">
    <name type="scientific">Onchocerca volvulus</name>
    <dbReference type="NCBI Taxonomy" id="6282"/>
    <lineage>
        <taxon>Eukaryota</taxon>
        <taxon>Metazoa</taxon>
        <taxon>Ecdysozoa</taxon>
        <taxon>Nematoda</taxon>
        <taxon>Chromadorea</taxon>
        <taxon>Rhabditida</taxon>
        <taxon>Spirurina</taxon>
        <taxon>Spiruromorpha</taxon>
        <taxon>Filarioidea</taxon>
        <taxon>Onchocercidae</taxon>
        <taxon>Onchocerca</taxon>
    </lineage>
</organism>
<dbReference type="EMBL" id="CMVM020000034">
    <property type="status" value="NOT_ANNOTATED_CDS"/>
    <property type="molecule type" value="Genomic_DNA"/>
</dbReference>
<sequence length="516" mass="59434">MNNNCLPEAALFRLTEYFSPLERLKLQQCCKRFHVIYGKWLDITALDIRIFEQNENKYGKWFMQILDVNEQMFARGIIQHSKNAKFTYRIELTDIRGTTYNLRFTSAKYTNRALKVMLSRLQSLTTLTIRDACLSEEFSNVLSQLHSITTLRMWDSACYFDKKRPARRLLHSLFSFPLLESIFILDSTVPQSSSQCTAAFPCFLADSIKGPIVNLQIDGIYISSKAIDALCERLHKTLKRMSIGCTYGKENKKDRYCKAIAKLQVVEDLDIPPYIFHLSETSEIDESITRLLSNLQLNCLGFRHYNSAVLFQFIEFKMPHNIRLLRIHHSANRIPNFAQLGTSALGPEEKPPQRKSSWLNSRNGSSMGSKNSIDSSSDRSLESLTNEVWKESSRCNISTSASLETTQMTNEQKPRRNSLASRNLTIFAIEEAPRKINKCARKLRRRIYSGVQVFYMQESMDTQEIVGRMAAPIRSPHVYTRSSKREIRVIKGDLVKPIPLSSLGMESDYEMSDWED</sequence>
<dbReference type="EnsemblMetazoa" id="OVOC1290.1">
    <property type="protein sequence ID" value="OVOC1290.1"/>
    <property type="gene ID" value="WBGene00238099"/>
</dbReference>
<evidence type="ECO:0000256" key="1">
    <source>
        <dbReference type="SAM" id="MobiDB-lite"/>
    </source>
</evidence>